<dbReference type="EMBL" id="HBUF01044084">
    <property type="protein sequence ID" value="CAG6618841.1"/>
    <property type="molecule type" value="Transcribed_RNA"/>
</dbReference>
<dbReference type="EMBL" id="HBUF01044082">
    <property type="protein sequence ID" value="CAG6618837.1"/>
    <property type="molecule type" value="Transcribed_RNA"/>
</dbReference>
<sequence length="115" mass="13018">MIRWVLRLSSLWEPITTVRVWSLCSSWFGSSRLCSVSLVVSLLTIWCSSCRGAANTIISPRRSSWTKKWKRSVVMLTSCSVSRVWLRVPTLSTSSCPNLPSREPLLIGSIRYSPK</sequence>
<dbReference type="EMBL" id="HBUF01383356">
    <property type="protein sequence ID" value="CAG6731163.1"/>
    <property type="molecule type" value="Transcribed_RNA"/>
</dbReference>
<dbReference type="EMBL" id="HBUF01044080">
    <property type="protein sequence ID" value="CAG6618833.1"/>
    <property type="molecule type" value="Transcribed_RNA"/>
</dbReference>
<protein>
    <submittedName>
        <fullName evidence="1">Uncharacterized protein</fullName>
    </submittedName>
</protein>
<name>A0A8D8PYM6_9HEMI</name>
<dbReference type="EMBL" id="HBUF01044081">
    <property type="protein sequence ID" value="CAG6618835.1"/>
    <property type="molecule type" value="Transcribed_RNA"/>
</dbReference>
<accession>A0A8D8PYM6</accession>
<dbReference type="AlphaFoldDB" id="A0A8D8PYM6"/>
<organism evidence="1">
    <name type="scientific">Cacopsylla melanoneura</name>
    <dbReference type="NCBI Taxonomy" id="428564"/>
    <lineage>
        <taxon>Eukaryota</taxon>
        <taxon>Metazoa</taxon>
        <taxon>Ecdysozoa</taxon>
        <taxon>Arthropoda</taxon>
        <taxon>Hexapoda</taxon>
        <taxon>Insecta</taxon>
        <taxon>Pterygota</taxon>
        <taxon>Neoptera</taxon>
        <taxon>Paraneoptera</taxon>
        <taxon>Hemiptera</taxon>
        <taxon>Sternorrhyncha</taxon>
        <taxon>Psylloidea</taxon>
        <taxon>Psyllidae</taxon>
        <taxon>Psyllinae</taxon>
        <taxon>Cacopsylla</taxon>
    </lineage>
</organism>
<proteinExistence type="predicted"/>
<reference evidence="1" key="1">
    <citation type="submission" date="2021-05" db="EMBL/GenBank/DDBJ databases">
        <authorList>
            <person name="Alioto T."/>
            <person name="Alioto T."/>
            <person name="Gomez Garrido J."/>
        </authorList>
    </citation>
    <scope>NUCLEOTIDE SEQUENCE</scope>
</reference>
<evidence type="ECO:0000313" key="1">
    <source>
        <dbReference type="EMBL" id="CAG6618835.1"/>
    </source>
</evidence>